<dbReference type="Gene3D" id="3.40.50.300">
    <property type="entry name" value="P-loop containing nucleotide triphosphate hydrolases"/>
    <property type="match status" value="1"/>
</dbReference>
<name>A0ABT7P3K2_MYCIT</name>
<keyword evidence="1" id="KW-0418">Kinase</keyword>
<evidence type="ECO:0000313" key="2">
    <source>
        <dbReference type="Proteomes" id="UP001529272"/>
    </source>
</evidence>
<keyword evidence="2" id="KW-1185">Reference proteome</keyword>
<dbReference type="SUPFAM" id="SSF52540">
    <property type="entry name" value="P-loop containing nucleoside triphosphate hydrolases"/>
    <property type="match status" value="1"/>
</dbReference>
<reference evidence="1" key="2">
    <citation type="submission" date="2023-06" db="EMBL/GenBank/DDBJ databases">
        <authorList>
            <person name="Spilker T."/>
        </authorList>
    </citation>
    <scope>NUCLEOTIDE SEQUENCE</scope>
    <source>
        <strain evidence="1">FLAC1071</strain>
    </source>
</reference>
<keyword evidence="1" id="KW-0808">Transferase</keyword>
<reference evidence="1" key="1">
    <citation type="submission" date="2023-06" db="EMBL/GenBank/DDBJ databases">
        <title>Itaconate inhibition of nontuberculous mycobacteria.</title>
        <authorList>
            <person name="Breen P."/>
            <person name="Zimbric M."/>
            <person name="Caverly L."/>
        </authorList>
    </citation>
    <scope>NUCLEOTIDE SEQUENCE</scope>
    <source>
        <strain evidence="1">FLAC1071</strain>
    </source>
</reference>
<evidence type="ECO:0000313" key="1">
    <source>
        <dbReference type="EMBL" id="MDM3927859.1"/>
    </source>
</evidence>
<proteinExistence type="predicted"/>
<sequence>MARELQDRHVRELAVVSQDVLRREVLRVPDRAGNPAVDLIDVVARFALDPGMHVVIEGILYADIYGPMLRALAADHRGSTRFCRFDLPFEETLRRHNAKGCNRFGEAELRQWWRDQDPLADCEEHVIGAEWDLDTIADDIATVLRW</sequence>
<gene>
    <name evidence="1" type="ORF">QRB35_17760</name>
</gene>
<dbReference type="RefSeq" id="WP_069953991.1">
    <property type="nucleotide sequence ID" value="NZ_CP012886.2"/>
</dbReference>
<protein>
    <submittedName>
        <fullName evidence="1">Kinase</fullName>
    </submittedName>
</protein>
<organism evidence="1 2">
    <name type="scientific">Mycobacterium intracellulare subsp. chimaera</name>
    <dbReference type="NCBI Taxonomy" id="222805"/>
    <lineage>
        <taxon>Bacteria</taxon>
        <taxon>Bacillati</taxon>
        <taxon>Actinomycetota</taxon>
        <taxon>Actinomycetes</taxon>
        <taxon>Mycobacteriales</taxon>
        <taxon>Mycobacteriaceae</taxon>
        <taxon>Mycobacterium</taxon>
        <taxon>Mycobacterium avium complex (MAC)</taxon>
    </lineage>
</organism>
<dbReference type="Proteomes" id="UP001529272">
    <property type="component" value="Unassembled WGS sequence"/>
</dbReference>
<accession>A0ABT7P3K2</accession>
<comment type="caution">
    <text evidence="1">The sequence shown here is derived from an EMBL/GenBank/DDBJ whole genome shotgun (WGS) entry which is preliminary data.</text>
</comment>
<dbReference type="EMBL" id="JASZZX010000016">
    <property type="protein sequence ID" value="MDM3927859.1"/>
    <property type="molecule type" value="Genomic_DNA"/>
</dbReference>
<dbReference type="InterPro" id="IPR027417">
    <property type="entry name" value="P-loop_NTPase"/>
</dbReference>
<dbReference type="GO" id="GO:0016301">
    <property type="term" value="F:kinase activity"/>
    <property type="evidence" value="ECO:0007669"/>
    <property type="project" value="UniProtKB-KW"/>
</dbReference>